<comment type="subcellular location">
    <subcellularLocation>
        <location evidence="1">Membrane</location>
        <topology evidence="1">Multi-pass membrane protein</topology>
    </subcellularLocation>
</comment>
<dbReference type="InterPro" id="IPR002293">
    <property type="entry name" value="AA/rel_permease1"/>
</dbReference>
<sequence>MEGQELQRKLGFWAVLAISVGTTVGSGIFVSVGEVAKAAGTPWLTVLAFVIGGLIVIPQMCVYAELSTAYPENGADYVYLKNAGSRPLAFLSGWASFWANDAPSLSIMALAIVSNFSFLVPLDPFTGKLVATGLILAFMLLHLRSVEGGATFQTLITIAKIIPFAIVIGIGVFWLKGDNFAAPATASATSATAGIMALLAGISATSWSYTGMASICYMTGEIKNPGKTMPRALIGSCLLVLVLYSLLALVISGLMPFEKLAASETPISDALTYIPALGSVAGVFVAITAMIVILGSSPTARGGG</sequence>
<evidence type="ECO:0000313" key="6">
    <source>
        <dbReference type="EMBL" id="CCJ74911.1"/>
    </source>
</evidence>
<evidence type="ECO:0000256" key="1">
    <source>
        <dbReference type="ARBA" id="ARBA00004141"/>
    </source>
</evidence>
<dbReference type="eggNOG" id="COG0531">
    <property type="taxonomic scope" value="Bacteria"/>
</dbReference>
<feature type="transmembrane region" description="Helical" evidence="5">
    <location>
        <begin position="195"/>
        <end position="220"/>
    </location>
</feature>
<dbReference type="InterPro" id="IPR050598">
    <property type="entry name" value="AminoAcid_Transporter"/>
</dbReference>
<comment type="caution">
    <text evidence="6">The sequence shown here is derived from an EMBL/GenBank/DDBJ whole genome shotgun (WGS) entry which is preliminary data.</text>
</comment>
<feature type="transmembrane region" description="Helical" evidence="5">
    <location>
        <begin position="232"/>
        <end position="253"/>
    </location>
</feature>
<keyword evidence="3 5" id="KW-1133">Transmembrane helix</keyword>
<reference evidence="6" key="1">
    <citation type="submission" date="2012-07" db="EMBL/GenBank/DDBJ databases">
        <authorList>
            <person name="Cummings C."/>
        </authorList>
    </citation>
    <scope>NUCLEOTIDE SEQUENCE</scope>
    <source>
        <strain evidence="6">1330</strain>
    </source>
</reference>
<feature type="transmembrane region" description="Helical" evidence="5">
    <location>
        <begin position="12"/>
        <end position="32"/>
    </location>
</feature>
<evidence type="ECO:0000256" key="3">
    <source>
        <dbReference type="ARBA" id="ARBA00022989"/>
    </source>
</evidence>
<keyword evidence="4 5" id="KW-0472">Membrane</keyword>
<dbReference type="Gene3D" id="1.20.1740.10">
    <property type="entry name" value="Amino acid/polyamine transporter I"/>
    <property type="match status" value="1"/>
</dbReference>
<evidence type="ECO:0000256" key="5">
    <source>
        <dbReference type="SAM" id="Phobius"/>
    </source>
</evidence>
<accession>K8A4A0</accession>
<keyword evidence="2 5" id="KW-0812">Transmembrane</keyword>
<feature type="transmembrane region" description="Helical" evidence="5">
    <location>
        <begin position="125"/>
        <end position="143"/>
    </location>
</feature>
<dbReference type="GO" id="GO:0016020">
    <property type="term" value="C:membrane"/>
    <property type="evidence" value="ECO:0007669"/>
    <property type="project" value="UniProtKB-SubCell"/>
</dbReference>
<gene>
    <name evidence="6" type="ORF">BN137_4317</name>
</gene>
<evidence type="ECO:0000256" key="2">
    <source>
        <dbReference type="ARBA" id="ARBA00022692"/>
    </source>
</evidence>
<dbReference type="Proteomes" id="UP000009340">
    <property type="component" value="Unassembled WGS sequence"/>
</dbReference>
<dbReference type="STRING" id="1073999.AFK62_18475"/>
<protein>
    <submittedName>
        <fullName evidence="6">Fructoselysine transporter FrlA, cationic amino acid permease</fullName>
    </submittedName>
</protein>
<dbReference type="Pfam" id="PF13520">
    <property type="entry name" value="AA_permease_2"/>
    <property type="match status" value="1"/>
</dbReference>
<feature type="transmembrane region" description="Helical" evidence="5">
    <location>
        <begin position="44"/>
        <end position="66"/>
    </location>
</feature>
<organism evidence="6 7">
    <name type="scientific">Cronobacter condimenti 1330</name>
    <dbReference type="NCBI Taxonomy" id="1073999"/>
    <lineage>
        <taxon>Bacteria</taxon>
        <taxon>Pseudomonadati</taxon>
        <taxon>Pseudomonadota</taxon>
        <taxon>Gammaproteobacteria</taxon>
        <taxon>Enterobacterales</taxon>
        <taxon>Enterobacteriaceae</taxon>
        <taxon>Cronobacter</taxon>
    </lineage>
</organism>
<dbReference type="GO" id="GO:0015179">
    <property type="term" value="F:L-amino acid transmembrane transporter activity"/>
    <property type="evidence" value="ECO:0007669"/>
    <property type="project" value="TreeGrafter"/>
</dbReference>
<dbReference type="EMBL" id="CAKW01000155">
    <property type="protein sequence ID" value="CCJ74911.1"/>
    <property type="molecule type" value="Genomic_DNA"/>
</dbReference>
<evidence type="ECO:0000256" key="4">
    <source>
        <dbReference type="ARBA" id="ARBA00023136"/>
    </source>
</evidence>
<feature type="transmembrane region" description="Helical" evidence="5">
    <location>
        <begin position="273"/>
        <end position="294"/>
    </location>
</feature>
<dbReference type="PANTHER" id="PTHR11785:SF512">
    <property type="entry name" value="SOBREMESA, ISOFORM B"/>
    <property type="match status" value="1"/>
</dbReference>
<proteinExistence type="predicted"/>
<feature type="transmembrane region" description="Helical" evidence="5">
    <location>
        <begin position="155"/>
        <end position="175"/>
    </location>
</feature>
<dbReference type="AlphaFoldDB" id="K8A4A0"/>
<dbReference type="PANTHER" id="PTHR11785">
    <property type="entry name" value="AMINO ACID TRANSPORTER"/>
    <property type="match status" value="1"/>
</dbReference>
<evidence type="ECO:0000313" key="7">
    <source>
        <dbReference type="Proteomes" id="UP000009340"/>
    </source>
</evidence>
<name>K8A4A0_9ENTR</name>